<dbReference type="SUPFAM" id="SSF82171">
    <property type="entry name" value="DPP6 N-terminal domain-like"/>
    <property type="match status" value="1"/>
</dbReference>
<organism evidence="4 5">
    <name type="scientific">Butyricimonas virosa</name>
    <dbReference type="NCBI Taxonomy" id="544645"/>
    <lineage>
        <taxon>Bacteria</taxon>
        <taxon>Pseudomonadati</taxon>
        <taxon>Bacteroidota</taxon>
        <taxon>Bacteroidia</taxon>
        <taxon>Bacteroidales</taxon>
        <taxon>Odoribacteraceae</taxon>
        <taxon>Butyricimonas</taxon>
    </lineage>
</organism>
<dbReference type="GO" id="GO:0006508">
    <property type="term" value="P:proteolysis"/>
    <property type="evidence" value="ECO:0007669"/>
    <property type="project" value="InterPro"/>
</dbReference>
<feature type="signal peptide" evidence="1">
    <location>
        <begin position="1"/>
        <end position="19"/>
    </location>
</feature>
<evidence type="ECO:0000256" key="1">
    <source>
        <dbReference type="SAM" id="SignalP"/>
    </source>
</evidence>
<feature type="domain" description="Peptidase S9 prolyl oligopeptidase catalytic" evidence="2">
    <location>
        <begin position="549"/>
        <end position="755"/>
    </location>
</feature>
<protein>
    <submittedName>
        <fullName evidence="4">S9 family peptidase</fullName>
    </submittedName>
</protein>
<sequence>MLKKLVISLFLLVAVGAFGQQKANYELAERFRRVTQVPLTKNSLEVNPCFINNTDRFWYSFRTSEGKNYYLVDPAKKEKRLLFDNAELLMKISEITKKGYNHKDLELNFDFDEDGETIRFWFDRKDFTYNINTKELKLEEKQKGQTKYNPYWMYYCQDSSYMLFAKRHNLYIVGNANKGKDTTEIQLTTDGERYYTFNRDDEGEVDARMGCSAQWFKTGHKFYAVRDDSRKVEDLWLIDALAEPRPRLKTYKAELAGDKNVIQFELLIGDADTREVKKINIDRWKDQYVDILYASNDAKRLYFQRYKRTWDECEICVVDTETGEVKVLIHEVDKPYLDYQMRAIHFLNDGNEILFRSERSGWGHYYLYDKDGNLKNQVTSGAWVAGPIMKVDTARRQIYFIGLGKEKEIDPYYYVLYRADLDKTNVVTLLTPENASHDVDISPSSKYIVDSYSRVDMEPVNVVRNRKGKVILELEKADLKSLYAFGWKKPERFKVKAADGVTDIYGVMWKPADFDSTKIYPIISSVYPGPFFEYVQTRFTVNDDLNTRLAQVGFIVVSMGHRGGTPMRGKYYHTYGYGNQRDYPLADDKYAIEQLAERYPFINGKKVGIFGHSGGGFMSTSALLTYPDFYSAAVSSAGNHDNNIYNKGFVEIHYGVKENKRVIKDSVNGDQEEITFETKSKTNQELAKNYKGGLLIVTGDMDKTVHPSHTLRVVEALIQAGKNFDMIVLPGSTHGFFGENGDFFERKMWFHFAKYLLGDDSADYQGDIDYFMKKR</sequence>
<feature type="domain" description="Dipeptidylpeptidase IV N-terminal" evidence="3">
    <location>
        <begin position="119"/>
        <end position="457"/>
    </location>
</feature>
<dbReference type="Proteomes" id="UP000286038">
    <property type="component" value="Unassembled WGS sequence"/>
</dbReference>
<dbReference type="RefSeq" id="WP_118450568.1">
    <property type="nucleotide sequence ID" value="NZ_CABJDM010000019.1"/>
</dbReference>
<dbReference type="AlphaFoldDB" id="A0A415QFG2"/>
<dbReference type="PANTHER" id="PTHR11731:SF193">
    <property type="entry name" value="DIPEPTIDYL PEPTIDASE 9"/>
    <property type="match status" value="1"/>
</dbReference>
<dbReference type="InterPro" id="IPR001375">
    <property type="entry name" value="Peptidase_S9_cat"/>
</dbReference>
<dbReference type="Pfam" id="PF00930">
    <property type="entry name" value="DPPIV_N"/>
    <property type="match status" value="1"/>
</dbReference>
<dbReference type="Pfam" id="PF00326">
    <property type="entry name" value="Peptidase_S9"/>
    <property type="match status" value="1"/>
</dbReference>
<dbReference type="PANTHER" id="PTHR11731">
    <property type="entry name" value="PROTEASE FAMILY S9B,C DIPEPTIDYL-PEPTIDASE IV-RELATED"/>
    <property type="match status" value="1"/>
</dbReference>
<dbReference type="Gene3D" id="3.40.50.1820">
    <property type="entry name" value="alpha/beta hydrolase"/>
    <property type="match status" value="1"/>
</dbReference>
<accession>A0A415QFG2</accession>
<evidence type="ECO:0000259" key="3">
    <source>
        <dbReference type="Pfam" id="PF00930"/>
    </source>
</evidence>
<proteinExistence type="predicted"/>
<evidence type="ECO:0000259" key="2">
    <source>
        <dbReference type="Pfam" id="PF00326"/>
    </source>
</evidence>
<dbReference type="InterPro" id="IPR050278">
    <property type="entry name" value="Serine_Prot_S9B/DPPIV"/>
</dbReference>
<gene>
    <name evidence="4" type="ORF">DWZ68_13385</name>
</gene>
<dbReference type="InterPro" id="IPR029058">
    <property type="entry name" value="AB_hydrolase_fold"/>
</dbReference>
<reference evidence="4 5" key="1">
    <citation type="submission" date="2018-08" db="EMBL/GenBank/DDBJ databases">
        <title>A genome reference for cultivated species of the human gut microbiota.</title>
        <authorList>
            <person name="Zou Y."/>
            <person name="Xue W."/>
            <person name="Luo G."/>
        </authorList>
    </citation>
    <scope>NUCLEOTIDE SEQUENCE [LARGE SCALE GENOMIC DNA]</scope>
    <source>
        <strain evidence="4 5">AF34-33</strain>
    </source>
</reference>
<name>A0A415QFG2_9BACT</name>
<dbReference type="GO" id="GO:0008236">
    <property type="term" value="F:serine-type peptidase activity"/>
    <property type="evidence" value="ECO:0007669"/>
    <property type="project" value="InterPro"/>
</dbReference>
<dbReference type="Gene3D" id="2.140.10.30">
    <property type="entry name" value="Dipeptidylpeptidase IV, N-terminal domain"/>
    <property type="match status" value="1"/>
</dbReference>
<dbReference type="SUPFAM" id="SSF53474">
    <property type="entry name" value="alpha/beta-Hydrolases"/>
    <property type="match status" value="1"/>
</dbReference>
<dbReference type="InterPro" id="IPR002469">
    <property type="entry name" value="Peptidase_S9B_N"/>
</dbReference>
<feature type="chain" id="PRO_5019293596" evidence="1">
    <location>
        <begin position="20"/>
        <end position="775"/>
    </location>
</feature>
<evidence type="ECO:0000313" key="5">
    <source>
        <dbReference type="Proteomes" id="UP000286038"/>
    </source>
</evidence>
<dbReference type="GO" id="GO:0008239">
    <property type="term" value="F:dipeptidyl-peptidase activity"/>
    <property type="evidence" value="ECO:0007669"/>
    <property type="project" value="TreeGrafter"/>
</dbReference>
<keyword evidence="1" id="KW-0732">Signal</keyword>
<dbReference type="EMBL" id="QRPV01000019">
    <property type="protein sequence ID" value="RHM41606.1"/>
    <property type="molecule type" value="Genomic_DNA"/>
</dbReference>
<comment type="caution">
    <text evidence="4">The sequence shown here is derived from an EMBL/GenBank/DDBJ whole genome shotgun (WGS) entry which is preliminary data.</text>
</comment>
<evidence type="ECO:0000313" key="4">
    <source>
        <dbReference type="EMBL" id="RHM41606.1"/>
    </source>
</evidence>